<dbReference type="AlphaFoldDB" id="A0AAN9B5Z1"/>
<dbReference type="PANTHER" id="PTHR16008">
    <property type="entry name" value="F-BOX ONLY PROTEIN 4"/>
    <property type="match status" value="1"/>
</dbReference>
<dbReference type="GO" id="GO:0003924">
    <property type="term" value="F:GTPase activity"/>
    <property type="evidence" value="ECO:0007669"/>
    <property type="project" value="InterPro"/>
</dbReference>
<name>A0AAN9B5Z1_9CAEN</name>
<accession>A0AAN9B5Z1</accession>
<sequence>MMALALQSKLSDFTASGQENESYQQYERQLDSEIFDVLSSVRQLLIKYKMYSKSSDTPAVSGGLQQYILNKLKKKGDNENSLTQRLKALYLKDDIVKLGVEQGKTSMFDCLPVDVKLHIFSYLDAQNLCRACSVSRDWSELLWDDLLWRRRLQLDRRTWSQVSHVTNPQVYTDAASELSYKEIYLRCSPEVLALQREESSAFHQVSSVLKYFMPKKTPKAALFGPGIEGSTSLIVRRMLYENNSPFTRVALFPGQFDGFGAGMTLQLQSPTIHTFHLTVLYTATKNERDNNAGNQAENSRLSRNRMLNQQSSSQGDEEARYELLPALQQLCHTLNAFIFVVDASGSKESVAEGKTELKMMVQERWASPQVPVLVLSCIPTETSPRVPAVDVVQALDLSAFSRPWMVMNCTADTLENVEKGVRWMIEMCQRK</sequence>
<keyword evidence="2" id="KW-0342">GTP-binding</keyword>
<comment type="caution">
    <text evidence="5">The sequence shown here is derived from an EMBL/GenBank/DDBJ whole genome shotgun (WGS) entry which is preliminary data.</text>
</comment>
<dbReference type="Pfam" id="PF00025">
    <property type="entry name" value="Arf"/>
    <property type="match status" value="1"/>
</dbReference>
<feature type="domain" description="F-box" evidence="4">
    <location>
        <begin position="105"/>
        <end position="151"/>
    </location>
</feature>
<evidence type="ECO:0000259" key="4">
    <source>
        <dbReference type="PROSITE" id="PS50181"/>
    </source>
</evidence>
<gene>
    <name evidence="5" type="ORF">V1264_022959</name>
</gene>
<dbReference type="InterPro" id="IPR001810">
    <property type="entry name" value="F-box_dom"/>
</dbReference>
<dbReference type="GO" id="GO:0005525">
    <property type="term" value="F:GTP binding"/>
    <property type="evidence" value="ECO:0007669"/>
    <property type="project" value="UniProtKB-KW"/>
</dbReference>
<dbReference type="EMBL" id="JBAMIC010000011">
    <property type="protein sequence ID" value="KAK7099930.1"/>
    <property type="molecule type" value="Genomic_DNA"/>
</dbReference>
<evidence type="ECO:0000313" key="5">
    <source>
        <dbReference type="EMBL" id="KAK7099930.1"/>
    </source>
</evidence>
<feature type="compositionally biased region" description="Polar residues" evidence="3">
    <location>
        <begin position="291"/>
        <end position="314"/>
    </location>
</feature>
<proteinExistence type="predicted"/>
<evidence type="ECO:0000256" key="1">
    <source>
        <dbReference type="ARBA" id="ARBA00022741"/>
    </source>
</evidence>
<dbReference type="InterPro" id="IPR027417">
    <property type="entry name" value="P-loop_NTPase"/>
</dbReference>
<evidence type="ECO:0000313" key="6">
    <source>
        <dbReference type="Proteomes" id="UP001374579"/>
    </source>
</evidence>
<keyword evidence="6" id="KW-1185">Reference proteome</keyword>
<dbReference type="SUPFAM" id="SSF81383">
    <property type="entry name" value="F-box domain"/>
    <property type="match status" value="1"/>
</dbReference>
<dbReference type="Gene3D" id="1.20.1280.50">
    <property type="match status" value="1"/>
</dbReference>
<dbReference type="InterPro" id="IPR036047">
    <property type="entry name" value="F-box-like_dom_sf"/>
</dbReference>
<dbReference type="GO" id="GO:0000209">
    <property type="term" value="P:protein polyubiquitination"/>
    <property type="evidence" value="ECO:0007669"/>
    <property type="project" value="TreeGrafter"/>
</dbReference>
<dbReference type="GO" id="GO:0031146">
    <property type="term" value="P:SCF-dependent proteasomal ubiquitin-dependent protein catabolic process"/>
    <property type="evidence" value="ECO:0007669"/>
    <property type="project" value="InterPro"/>
</dbReference>
<dbReference type="Pfam" id="PF12937">
    <property type="entry name" value="F-box-like"/>
    <property type="match status" value="1"/>
</dbReference>
<reference evidence="5 6" key="1">
    <citation type="submission" date="2024-02" db="EMBL/GenBank/DDBJ databases">
        <title>Chromosome-scale genome assembly of the rough periwinkle Littorina saxatilis.</title>
        <authorList>
            <person name="De Jode A."/>
            <person name="Faria R."/>
            <person name="Formenti G."/>
            <person name="Sims Y."/>
            <person name="Smith T.P."/>
            <person name="Tracey A."/>
            <person name="Wood J.M.D."/>
            <person name="Zagrodzka Z.B."/>
            <person name="Johannesson K."/>
            <person name="Butlin R.K."/>
            <person name="Leder E.H."/>
        </authorList>
    </citation>
    <scope>NUCLEOTIDE SEQUENCE [LARGE SCALE GENOMIC DNA]</scope>
    <source>
        <strain evidence="5">Snail1</strain>
        <tissue evidence="5">Muscle</tissue>
    </source>
</reference>
<dbReference type="PANTHER" id="PTHR16008:SF4">
    <property type="entry name" value="F-BOX ONLY PROTEIN 4"/>
    <property type="match status" value="1"/>
</dbReference>
<keyword evidence="1" id="KW-0547">Nucleotide-binding</keyword>
<organism evidence="5 6">
    <name type="scientific">Littorina saxatilis</name>
    <dbReference type="NCBI Taxonomy" id="31220"/>
    <lineage>
        <taxon>Eukaryota</taxon>
        <taxon>Metazoa</taxon>
        <taxon>Spiralia</taxon>
        <taxon>Lophotrochozoa</taxon>
        <taxon>Mollusca</taxon>
        <taxon>Gastropoda</taxon>
        <taxon>Caenogastropoda</taxon>
        <taxon>Littorinimorpha</taxon>
        <taxon>Littorinoidea</taxon>
        <taxon>Littorinidae</taxon>
        <taxon>Littorina</taxon>
    </lineage>
</organism>
<evidence type="ECO:0000256" key="2">
    <source>
        <dbReference type="ARBA" id="ARBA00023134"/>
    </source>
</evidence>
<dbReference type="InterPro" id="IPR039588">
    <property type="entry name" value="FBXO4"/>
</dbReference>
<dbReference type="Gene3D" id="3.40.50.300">
    <property type="entry name" value="P-loop containing nucleotide triphosphate hydrolases"/>
    <property type="match status" value="1"/>
</dbReference>
<evidence type="ECO:0000256" key="3">
    <source>
        <dbReference type="SAM" id="MobiDB-lite"/>
    </source>
</evidence>
<dbReference type="Proteomes" id="UP001374579">
    <property type="component" value="Unassembled WGS sequence"/>
</dbReference>
<dbReference type="SMART" id="SM00256">
    <property type="entry name" value="FBOX"/>
    <property type="match status" value="1"/>
</dbReference>
<protein>
    <recommendedName>
        <fullName evidence="4">F-box domain-containing protein</fullName>
    </recommendedName>
</protein>
<feature type="region of interest" description="Disordered" evidence="3">
    <location>
        <begin position="286"/>
        <end position="315"/>
    </location>
</feature>
<dbReference type="InterPro" id="IPR006689">
    <property type="entry name" value="Small_GTPase_ARF/SAR"/>
</dbReference>
<dbReference type="GO" id="GO:0019005">
    <property type="term" value="C:SCF ubiquitin ligase complex"/>
    <property type="evidence" value="ECO:0007669"/>
    <property type="project" value="TreeGrafter"/>
</dbReference>
<dbReference type="PROSITE" id="PS50181">
    <property type="entry name" value="FBOX"/>
    <property type="match status" value="1"/>
</dbReference>